<dbReference type="PROSITE" id="PS00595">
    <property type="entry name" value="AA_TRANSFER_CLASS_5"/>
    <property type="match status" value="1"/>
</dbReference>
<gene>
    <name evidence="9" type="ORF">QWY20_08315</name>
</gene>
<keyword evidence="10" id="KW-1185">Reference proteome</keyword>
<dbReference type="InterPro" id="IPR010970">
    <property type="entry name" value="Cys_dSase_SufS"/>
</dbReference>
<dbReference type="GO" id="GO:0031071">
    <property type="term" value="F:cysteine desulfurase activity"/>
    <property type="evidence" value="ECO:0007669"/>
    <property type="project" value="UniProtKB-EC"/>
</dbReference>
<name>A0ABU7J5A0_9GAMM</name>
<dbReference type="InterPro" id="IPR000192">
    <property type="entry name" value="Aminotrans_V_dom"/>
</dbReference>
<dbReference type="Gene3D" id="3.90.1150.10">
    <property type="entry name" value="Aspartate Aminotransferase, domain 1"/>
    <property type="match status" value="1"/>
</dbReference>
<evidence type="ECO:0000313" key="10">
    <source>
        <dbReference type="Proteomes" id="UP001336314"/>
    </source>
</evidence>
<evidence type="ECO:0000256" key="1">
    <source>
        <dbReference type="ARBA" id="ARBA00001933"/>
    </source>
</evidence>
<dbReference type="PANTHER" id="PTHR43586">
    <property type="entry name" value="CYSTEINE DESULFURASE"/>
    <property type="match status" value="1"/>
</dbReference>
<evidence type="ECO:0000313" key="9">
    <source>
        <dbReference type="EMBL" id="MEE2001455.1"/>
    </source>
</evidence>
<evidence type="ECO:0000256" key="2">
    <source>
        <dbReference type="ARBA" id="ARBA00010447"/>
    </source>
</evidence>
<comment type="catalytic activity">
    <reaction evidence="6">
        <text>(sulfur carrier)-H + L-cysteine = (sulfur carrier)-SH + L-alanine</text>
        <dbReference type="Rhea" id="RHEA:43892"/>
        <dbReference type="Rhea" id="RHEA-COMP:14737"/>
        <dbReference type="Rhea" id="RHEA-COMP:14739"/>
        <dbReference type="ChEBI" id="CHEBI:29917"/>
        <dbReference type="ChEBI" id="CHEBI:35235"/>
        <dbReference type="ChEBI" id="CHEBI:57972"/>
        <dbReference type="ChEBI" id="CHEBI:64428"/>
        <dbReference type="EC" id="2.8.1.7"/>
    </reaction>
</comment>
<dbReference type="EMBL" id="JAUHLI010000007">
    <property type="protein sequence ID" value="MEE2001455.1"/>
    <property type="molecule type" value="Genomic_DNA"/>
</dbReference>
<evidence type="ECO:0000256" key="5">
    <source>
        <dbReference type="ARBA" id="ARBA00022898"/>
    </source>
</evidence>
<dbReference type="InterPro" id="IPR015422">
    <property type="entry name" value="PyrdxlP-dep_Trfase_small"/>
</dbReference>
<sequence length="408" mass="44745">MPVIFNVEQFRRQFPFFAHNPDWVYLDNAATSQKPQRMLDVLHQFYLEQNSNIHRGAHLLADRATTRFEQARQQIAEFIQAPTAANIVFTSGTTAALNQLAFGLMGTVLQPGDRILLTALEHHANIVSWQLHCQTYGVEIDVVPLTAERQLDLAAYQQLLKRSPKLVSFCHVSNVLGQVLPVQQMVALAQQAGALTVIDGAQGISFQPVDVQHLDCDFYVFSGHKVYGPTGIGVLYGKTTALDLLRPLLGGGEMIKKVAFSGSTYADLPQRLEAGTAAIAEAIALGDVLLWLSQQDRVGMQQHKAELTLYAHQQLAALPQIELLTNASHNAGIITFNVHGEHPSDVATLLNEQCIALRSGQHCAMPLFDSMALQGALRWSLAAYTTQQELDTAIKALTNALELLCPLP</sequence>
<dbReference type="PANTHER" id="PTHR43586:SF8">
    <property type="entry name" value="CYSTEINE DESULFURASE 1, CHLOROPLASTIC"/>
    <property type="match status" value="1"/>
</dbReference>
<dbReference type="SUPFAM" id="SSF53383">
    <property type="entry name" value="PLP-dependent transferases"/>
    <property type="match status" value="1"/>
</dbReference>
<comment type="cofactor">
    <cofactor evidence="1 7">
        <name>pyridoxal 5'-phosphate</name>
        <dbReference type="ChEBI" id="CHEBI:597326"/>
    </cofactor>
</comment>
<reference evidence="9 10" key="1">
    <citation type="submission" date="2023-07" db="EMBL/GenBank/DDBJ databases">
        <title>Alkalimonas sp., MEB108 novel, alkaliphilic bacterium isolated from Lonar Lake, India.</title>
        <authorList>
            <person name="Joshi A."/>
            <person name="Thite S."/>
        </authorList>
    </citation>
    <scope>NUCLEOTIDE SEQUENCE [LARGE SCALE GENOMIC DNA]</scope>
    <source>
        <strain evidence="9 10">MEB108</strain>
    </source>
</reference>
<evidence type="ECO:0000256" key="6">
    <source>
        <dbReference type="ARBA" id="ARBA00050776"/>
    </source>
</evidence>
<dbReference type="EC" id="2.8.1.7" evidence="3"/>
<evidence type="ECO:0000256" key="7">
    <source>
        <dbReference type="RuleBase" id="RU004504"/>
    </source>
</evidence>
<dbReference type="RefSeq" id="WP_330128556.1">
    <property type="nucleotide sequence ID" value="NZ_JAUHLI010000007.1"/>
</dbReference>
<keyword evidence="4 9" id="KW-0808">Transferase</keyword>
<comment type="similarity">
    <text evidence="2">Belongs to the class-V pyridoxal-phosphate-dependent aminotransferase family. Csd subfamily.</text>
</comment>
<dbReference type="InterPro" id="IPR015424">
    <property type="entry name" value="PyrdxlP-dep_Trfase"/>
</dbReference>
<dbReference type="CDD" id="cd06453">
    <property type="entry name" value="SufS_like"/>
    <property type="match status" value="1"/>
</dbReference>
<evidence type="ECO:0000256" key="4">
    <source>
        <dbReference type="ARBA" id="ARBA00022679"/>
    </source>
</evidence>
<evidence type="ECO:0000256" key="3">
    <source>
        <dbReference type="ARBA" id="ARBA00012239"/>
    </source>
</evidence>
<proteinExistence type="inferred from homology"/>
<feature type="domain" description="Aminotransferase class V" evidence="8">
    <location>
        <begin position="24"/>
        <end position="391"/>
    </location>
</feature>
<organism evidence="9 10">
    <name type="scientific">Alkalimonas cellulosilytica</name>
    <dbReference type="NCBI Taxonomy" id="3058395"/>
    <lineage>
        <taxon>Bacteria</taxon>
        <taxon>Pseudomonadati</taxon>
        <taxon>Pseudomonadota</taxon>
        <taxon>Gammaproteobacteria</taxon>
        <taxon>Alkalimonas</taxon>
    </lineage>
</organism>
<accession>A0ABU7J5A0</accession>
<comment type="caution">
    <text evidence="9">The sequence shown here is derived from an EMBL/GenBank/DDBJ whole genome shotgun (WGS) entry which is preliminary data.</text>
</comment>
<evidence type="ECO:0000259" key="8">
    <source>
        <dbReference type="Pfam" id="PF00266"/>
    </source>
</evidence>
<dbReference type="InterPro" id="IPR015421">
    <property type="entry name" value="PyrdxlP-dep_Trfase_major"/>
</dbReference>
<dbReference type="Pfam" id="PF00266">
    <property type="entry name" value="Aminotran_5"/>
    <property type="match status" value="1"/>
</dbReference>
<dbReference type="InterPro" id="IPR020578">
    <property type="entry name" value="Aminotrans_V_PyrdxlP_BS"/>
</dbReference>
<dbReference type="Gene3D" id="3.40.640.10">
    <property type="entry name" value="Type I PLP-dependent aspartate aminotransferase-like (Major domain)"/>
    <property type="match status" value="1"/>
</dbReference>
<dbReference type="Proteomes" id="UP001336314">
    <property type="component" value="Unassembled WGS sequence"/>
</dbReference>
<keyword evidence="5" id="KW-0663">Pyridoxal phosphate</keyword>
<protein>
    <recommendedName>
        <fullName evidence="3">cysteine desulfurase</fullName>
        <ecNumber evidence="3">2.8.1.7</ecNumber>
    </recommendedName>
</protein>